<dbReference type="EMBL" id="FTNC01000033">
    <property type="protein sequence ID" value="SIR53179.1"/>
    <property type="molecule type" value="Genomic_DNA"/>
</dbReference>
<reference evidence="2" key="1">
    <citation type="submission" date="2017-01" db="EMBL/GenBank/DDBJ databases">
        <authorList>
            <person name="Varghese N."/>
            <person name="Submissions S."/>
        </authorList>
    </citation>
    <scope>NUCLEOTIDE SEQUENCE [LARGE SCALE GENOMIC DNA]</scope>
    <source>
        <strain evidence="2">ATCC 700103</strain>
    </source>
</reference>
<accession>A0A1N7BP63</accession>
<evidence type="ECO:0000313" key="1">
    <source>
        <dbReference type="EMBL" id="SIR53179.1"/>
    </source>
</evidence>
<dbReference type="Proteomes" id="UP000185669">
    <property type="component" value="Unassembled WGS sequence"/>
</dbReference>
<dbReference type="AlphaFoldDB" id="A0A1N7BP63"/>
<proteinExistence type="predicted"/>
<keyword evidence="2" id="KW-1185">Reference proteome</keyword>
<dbReference type="OrthoDB" id="9967528at2"/>
<evidence type="ECO:0000313" key="2">
    <source>
        <dbReference type="Proteomes" id="UP000185669"/>
    </source>
</evidence>
<organism evidence="1 2">
    <name type="scientific">Halanaerobium kushneri</name>
    <dbReference type="NCBI Taxonomy" id="56779"/>
    <lineage>
        <taxon>Bacteria</taxon>
        <taxon>Bacillati</taxon>
        <taxon>Bacillota</taxon>
        <taxon>Clostridia</taxon>
        <taxon>Halanaerobiales</taxon>
        <taxon>Halanaerobiaceae</taxon>
        <taxon>Halanaerobium</taxon>
    </lineage>
</organism>
<dbReference type="STRING" id="56779.SAMN05421834_13319"/>
<sequence length="301" mass="35071">MKVNTHQLKKIIDLFLLLILFLFLTTNFTKAANLSASGYEINLNIDSPQQVFSTNIDLGLINREEELPLKNIYLEKFILKSAEGKEIPANYIKIETPYFQDTMDQSYRYLLMKKDQVKSWFKIGLLSKTVYLDPGIYKGFINIDDLDWEIMVKVTIEPFVKLNLDEKNIEFSVNNPRETDFFIAPKLYELNIDYNHTDWEVQACLENEFESDKGEILAAKNLFYRLENLNQKTDLLKLNKDQFKNFQTEYSLILINGKEYQEGLNSIRFGIDLTGEESSVQPAGFYSGNIIFTLRILDNNL</sequence>
<gene>
    <name evidence="1" type="ORF">SAMN05421834_13319</name>
</gene>
<protein>
    <submittedName>
        <fullName evidence="1">Uncharacterized protein</fullName>
    </submittedName>
</protein>
<name>A0A1N7BP63_9FIRM</name>
<dbReference type="RefSeq" id="WP_076546091.1">
    <property type="nucleotide sequence ID" value="NZ_FTNC01000033.1"/>
</dbReference>